<evidence type="ECO:0000256" key="2">
    <source>
        <dbReference type="HAMAP-Rule" id="MF_01940"/>
    </source>
</evidence>
<dbReference type="EC" id="3.1.4.58" evidence="2"/>
<reference evidence="3 4" key="1">
    <citation type="journal article" date="2014" name="Antonie Van Leeuwenhoek">
        <title>Hyphomonas beringensis sp. nov. and Hyphomonas chukchiensis sp. nov., isolated from surface seawater of the Bering Sea and Chukchi Sea.</title>
        <authorList>
            <person name="Li C."/>
            <person name="Lai Q."/>
            <person name="Li G."/>
            <person name="Dong C."/>
            <person name="Wang J."/>
            <person name="Liao Y."/>
            <person name="Shao Z."/>
        </authorList>
    </citation>
    <scope>NUCLEOTIDE SEQUENCE [LARGE SCALE GENOMIC DNA]</scope>
    <source>
        <strain evidence="3 4">25B14_1</strain>
    </source>
</reference>
<keyword evidence="1 2" id="KW-0378">Hydrolase</keyword>
<comment type="catalytic activity">
    <reaction evidence="2">
        <text>a 3'-end 2',3'-cyclophospho-ribonucleotide-RNA + H2O = a 3'-end 2'-phospho-ribonucleotide-RNA + H(+)</text>
        <dbReference type="Rhea" id="RHEA:11828"/>
        <dbReference type="Rhea" id="RHEA-COMP:10464"/>
        <dbReference type="Rhea" id="RHEA-COMP:17353"/>
        <dbReference type="ChEBI" id="CHEBI:15377"/>
        <dbReference type="ChEBI" id="CHEBI:15378"/>
        <dbReference type="ChEBI" id="CHEBI:83064"/>
        <dbReference type="ChEBI" id="CHEBI:173113"/>
        <dbReference type="EC" id="3.1.4.58"/>
    </reaction>
</comment>
<accession>A0A062U7C6</accession>
<dbReference type="NCBIfam" id="TIGR02258">
    <property type="entry name" value="2_5_ligase"/>
    <property type="match status" value="1"/>
</dbReference>
<gene>
    <name evidence="3" type="ORF">HY29_09295</name>
</gene>
<dbReference type="Gene3D" id="3.90.1140.10">
    <property type="entry name" value="Cyclic phosphodiesterase"/>
    <property type="match status" value="1"/>
</dbReference>
<comment type="function">
    <text evidence="2">Hydrolyzes RNA 2',3'-cyclic phosphodiester to an RNA 2'-phosphomonoester.</text>
</comment>
<dbReference type="InterPro" id="IPR009097">
    <property type="entry name" value="Cyclic_Pdiesterase"/>
</dbReference>
<name>A0A062U7C6_9PROT</name>
<dbReference type="Pfam" id="PF13563">
    <property type="entry name" value="2_5_RNA_ligase2"/>
    <property type="match status" value="1"/>
</dbReference>
<dbReference type="STRING" id="1280946.HY29_09295"/>
<dbReference type="SUPFAM" id="SSF55144">
    <property type="entry name" value="LigT-like"/>
    <property type="match status" value="1"/>
</dbReference>
<dbReference type="PANTHER" id="PTHR35561:SF1">
    <property type="entry name" value="RNA 2',3'-CYCLIC PHOSPHODIESTERASE"/>
    <property type="match status" value="1"/>
</dbReference>
<feature type="short sequence motif" description="HXTX 2" evidence="2">
    <location>
        <begin position="120"/>
        <end position="123"/>
    </location>
</feature>
<organism evidence="3 4">
    <name type="scientific">Hyphomonas beringensis</name>
    <dbReference type="NCBI Taxonomy" id="1280946"/>
    <lineage>
        <taxon>Bacteria</taxon>
        <taxon>Pseudomonadati</taxon>
        <taxon>Pseudomonadota</taxon>
        <taxon>Alphaproteobacteria</taxon>
        <taxon>Hyphomonadales</taxon>
        <taxon>Hyphomonadaceae</taxon>
        <taxon>Hyphomonas</taxon>
    </lineage>
</organism>
<dbReference type="InterPro" id="IPR004175">
    <property type="entry name" value="RNA_CPDase"/>
</dbReference>
<evidence type="ECO:0000313" key="3">
    <source>
        <dbReference type="EMBL" id="KCZ56236.1"/>
    </source>
</evidence>
<feature type="active site" description="Proton acceptor" evidence="2">
    <location>
        <position position="120"/>
    </location>
</feature>
<dbReference type="HAMAP" id="MF_01940">
    <property type="entry name" value="RNA_CPDase"/>
    <property type="match status" value="1"/>
</dbReference>
<dbReference type="GO" id="GO:0004113">
    <property type="term" value="F:2',3'-cyclic-nucleotide 3'-phosphodiesterase activity"/>
    <property type="evidence" value="ECO:0007669"/>
    <property type="project" value="InterPro"/>
</dbReference>
<evidence type="ECO:0000313" key="4">
    <source>
        <dbReference type="Proteomes" id="UP000027037"/>
    </source>
</evidence>
<dbReference type="EMBL" id="AWFF01000025">
    <property type="protein sequence ID" value="KCZ56236.1"/>
    <property type="molecule type" value="Genomic_DNA"/>
</dbReference>
<dbReference type="OrthoDB" id="9793819at2"/>
<protein>
    <recommendedName>
        <fullName evidence="2">RNA 2',3'-cyclic phosphodiesterase</fullName>
        <shortName evidence="2">RNA 2',3'-CPDase</shortName>
        <ecNumber evidence="2">3.1.4.58</ecNumber>
    </recommendedName>
</protein>
<keyword evidence="4" id="KW-1185">Reference proteome</keyword>
<comment type="caution">
    <text evidence="3">The sequence shown here is derived from an EMBL/GenBank/DDBJ whole genome shotgun (WGS) entry which is preliminary data.</text>
</comment>
<comment type="similarity">
    <text evidence="2">Belongs to the 2H phosphoesterase superfamily. ThpR family.</text>
</comment>
<sequence length="177" mass="20351">MYRLFAALPIPQELHDGLTDLQDGLDGASWRPEENFHITLRFFGEVTHTTARDLDDLLATIRCKPFEISLEGVGWFGRREPSSVWARVRESDELRALSAQCERIARRMGLQPDRRPFTPHVTLAYLHGTPLEDARRWVETHHAYRSGAFWAEGFHLYSSHTGKGPSRYVAEADYVLE</sequence>
<dbReference type="Proteomes" id="UP000027037">
    <property type="component" value="Unassembled WGS sequence"/>
</dbReference>
<dbReference type="GO" id="GO:0008664">
    <property type="term" value="F:RNA 2',3'-cyclic 3'-phosphodiesterase activity"/>
    <property type="evidence" value="ECO:0007669"/>
    <property type="project" value="UniProtKB-EC"/>
</dbReference>
<feature type="short sequence motif" description="HXTX 1" evidence="2">
    <location>
        <begin position="37"/>
        <end position="40"/>
    </location>
</feature>
<dbReference type="PANTHER" id="PTHR35561">
    <property type="entry name" value="RNA 2',3'-CYCLIC PHOSPHODIESTERASE"/>
    <property type="match status" value="1"/>
</dbReference>
<dbReference type="AlphaFoldDB" id="A0A062U7C6"/>
<evidence type="ECO:0000256" key="1">
    <source>
        <dbReference type="ARBA" id="ARBA00022801"/>
    </source>
</evidence>
<dbReference type="eggNOG" id="COG1514">
    <property type="taxonomic scope" value="Bacteria"/>
</dbReference>
<proteinExistence type="inferred from homology"/>
<dbReference type="PATRIC" id="fig|1280946.3.peg.654"/>
<dbReference type="RefSeq" id="WP_034792175.1">
    <property type="nucleotide sequence ID" value="NZ_AWFF01000025.1"/>
</dbReference>
<feature type="active site" description="Proton donor" evidence="2">
    <location>
        <position position="37"/>
    </location>
</feature>